<sequence>MKDLKGRGSRWLMELENYDYDIEYIPGKTYSIADAVSRSIASVSLQLDIDIRQSPSQDLETMKIVENIMNLKPTSYQIVDGTVFDLGRNGTVPYIPKTLVDTVLDYAHDTSRHQGYSKTLNFLRKI</sequence>
<dbReference type="AlphaFoldDB" id="A0A0C2MU06"/>
<dbReference type="Gene3D" id="1.10.340.70">
    <property type="match status" value="1"/>
</dbReference>
<dbReference type="OrthoDB" id="115435at2759"/>
<name>A0A0C2MU06_THEKT</name>
<reference evidence="1 2" key="1">
    <citation type="journal article" date="2014" name="Genome Biol. Evol.">
        <title>The genome of the myxosporean Thelohanellus kitauei shows adaptations to nutrient acquisition within its fish host.</title>
        <authorList>
            <person name="Yang Y."/>
            <person name="Xiong J."/>
            <person name="Zhou Z."/>
            <person name="Huo F."/>
            <person name="Miao W."/>
            <person name="Ran C."/>
            <person name="Liu Y."/>
            <person name="Zhang J."/>
            <person name="Feng J."/>
            <person name="Wang M."/>
            <person name="Wang M."/>
            <person name="Wang L."/>
            <person name="Yao B."/>
        </authorList>
    </citation>
    <scope>NUCLEOTIDE SEQUENCE [LARGE SCALE GENOMIC DNA]</scope>
    <source>
        <strain evidence="1">Wuqing</strain>
    </source>
</reference>
<gene>
    <name evidence="1" type="ORF">RF11_15642</name>
</gene>
<evidence type="ECO:0000313" key="1">
    <source>
        <dbReference type="EMBL" id="KII70811.1"/>
    </source>
</evidence>
<evidence type="ECO:0008006" key="3">
    <source>
        <dbReference type="Google" id="ProtNLM"/>
    </source>
</evidence>
<evidence type="ECO:0000313" key="2">
    <source>
        <dbReference type="Proteomes" id="UP000031668"/>
    </source>
</evidence>
<protein>
    <recommendedName>
        <fullName evidence="3">Integrase zinc-binding domain-containing protein</fullName>
    </recommendedName>
</protein>
<dbReference type="Proteomes" id="UP000031668">
    <property type="component" value="Unassembled WGS sequence"/>
</dbReference>
<dbReference type="EMBL" id="JWZT01001959">
    <property type="protein sequence ID" value="KII70811.1"/>
    <property type="molecule type" value="Genomic_DNA"/>
</dbReference>
<comment type="caution">
    <text evidence="1">The sequence shown here is derived from an EMBL/GenBank/DDBJ whole genome shotgun (WGS) entry which is preliminary data.</text>
</comment>
<accession>A0A0C2MU06</accession>
<organism evidence="1 2">
    <name type="scientific">Thelohanellus kitauei</name>
    <name type="common">Myxosporean</name>
    <dbReference type="NCBI Taxonomy" id="669202"/>
    <lineage>
        <taxon>Eukaryota</taxon>
        <taxon>Metazoa</taxon>
        <taxon>Cnidaria</taxon>
        <taxon>Myxozoa</taxon>
        <taxon>Myxosporea</taxon>
        <taxon>Bivalvulida</taxon>
        <taxon>Platysporina</taxon>
        <taxon>Myxobolidae</taxon>
        <taxon>Thelohanellus</taxon>
    </lineage>
</organism>
<proteinExistence type="predicted"/>
<keyword evidence="2" id="KW-1185">Reference proteome</keyword>